<keyword evidence="15 24" id="KW-1133">Transmembrane helix</keyword>
<dbReference type="GO" id="GO:0005524">
    <property type="term" value="F:ATP binding"/>
    <property type="evidence" value="ECO:0007669"/>
    <property type="project" value="UniProtKB-KW"/>
</dbReference>
<keyword evidence="11 22" id="KW-0547">Nucleotide-binding</keyword>
<comment type="catalytic activity">
    <reaction evidence="24">
        <text>a 1,2-diacyl-sn-glycerol + ATP = a 1,2-diacyl-sn-glycero-3-phosphate + ADP + H(+)</text>
        <dbReference type="Rhea" id="RHEA:10272"/>
        <dbReference type="ChEBI" id="CHEBI:15378"/>
        <dbReference type="ChEBI" id="CHEBI:17815"/>
        <dbReference type="ChEBI" id="CHEBI:30616"/>
        <dbReference type="ChEBI" id="CHEBI:58608"/>
        <dbReference type="ChEBI" id="CHEBI:456216"/>
        <dbReference type="EC" id="2.7.1.107"/>
    </reaction>
</comment>
<evidence type="ECO:0000313" key="25">
    <source>
        <dbReference type="EMBL" id="MYM56660.1"/>
    </source>
</evidence>
<evidence type="ECO:0000256" key="11">
    <source>
        <dbReference type="ARBA" id="ARBA00022741"/>
    </source>
</evidence>
<dbReference type="EMBL" id="WWEN01000007">
    <property type="protein sequence ID" value="MYM56660.1"/>
    <property type="molecule type" value="Genomic_DNA"/>
</dbReference>
<keyword evidence="7 24" id="KW-0997">Cell inner membrane</keyword>
<evidence type="ECO:0000256" key="22">
    <source>
        <dbReference type="PIRSR" id="PIRSR600829-3"/>
    </source>
</evidence>
<keyword evidence="12 24" id="KW-0418">Kinase</keyword>
<keyword evidence="10 23" id="KW-0479">Metal-binding</keyword>
<feature type="binding site" evidence="22">
    <location>
        <begin position="92"/>
        <end position="93"/>
    </location>
    <ligand>
        <name>ATP</name>
        <dbReference type="ChEBI" id="CHEBI:30616"/>
    </ligand>
</feature>
<feature type="binding site" evidence="23">
    <location>
        <position position="26"/>
    </location>
    <ligand>
        <name>a divalent metal cation</name>
        <dbReference type="ChEBI" id="CHEBI:60240"/>
    </ligand>
</feature>
<evidence type="ECO:0000256" key="19">
    <source>
        <dbReference type="ARBA" id="ARBA00023264"/>
    </source>
</evidence>
<keyword evidence="8 24" id="KW-0808">Transferase</keyword>
<feature type="binding site" evidence="22">
    <location>
        <position position="7"/>
    </location>
    <ligand>
        <name>ATP</name>
        <dbReference type="ChEBI" id="CHEBI:30616"/>
    </ligand>
</feature>
<keyword evidence="16 24" id="KW-0443">Lipid metabolism</keyword>
<dbReference type="PANTHER" id="PTHR34299:SF1">
    <property type="entry name" value="DIACYLGLYCEROL KINASE"/>
    <property type="match status" value="1"/>
</dbReference>
<accession>A0A6L8LQ21</accession>
<name>A0A6L8LQ21_9RHOB</name>
<feature type="transmembrane region" description="Helical" evidence="24">
    <location>
        <begin position="94"/>
        <end position="115"/>
    </location>
</feature>
<keyword evidence="6" id="KW-0444">Lipid biosynthesis</keyword>
<dbReference type="Pfam" id="PF01219">
    <property type="entry name" value="DAGK_prokar"/>
    <property type="match status" value="1"/>
</dbReference>
<feature type="binding site" evidence="21">
    <location>
        <begin position="20"/>
        <end position="23"/>
    </location>
    <ligand>
        <name>substrate</name>
    </ligand>
</feature>
<evidence type="ECO:0000256" key="15">
    <source>
        <dbReference type="ARBA" id="ARBA00022989"/>
    </source>
</evidence>
<dbReference type="InterPro" id="IPR033718">
    <property type="entry name" value="DAGK_prok"/>
</dbReference>
<dbReference type="GO" id="GO:0005886">
    <property type="term" value="C:plasma membrane"/>
    <property type="evidence" value="ECO:0007669"/>
    <property type="project" value="UniProtKB-SubCell"/>
</dbReference>
<evidence type="ECO:0000256" key="21">
    <source>
        <dbReference type="PIRSR" id="PIRSR600829-2"/>
    </source>
</evidence>
<dbReference type="RefSeq" id="WP_160974572.1">
    <property type="nucleotide sequence ID" value="NZ_WWEN01000007.1"/>
</dbReference>
<dbReference type="Gene3D" id="1.10.287.3610">
    <property type="match status" value="1"/>
</dbReference>
<dbReference type="GO" id="GO:0006654">
    <property type="term" value="P:phosphatidic acid biosynthetic process"/>
    <property type="evidence" value="ECO:0007669"/>
    <property type="project" value="InterPro"/>
</dbReference>
<evidence type="ECO:0000256" key="9">
    <source>
        <dbReference type="ARBA" id="ARBA00022692"/>
    </source>
</evidence>
<evidence type="ECO:0000256" key="24">
    <source>
        <dbReference type="RuleBase" id="RU363065"/>
    </source>
</evidence>
<dbReference type="PANTHER" id="PTHR34299">
    <property type="entry name" value="DIACYLGLYCEROL KINASE"/>
    <property type="match status" value="1"/>
</dbReference>
<feature type="binding site" evidence="21">
    <location>
        <position position="96"/>
    </location>
    <ligand>
        <name>substrate</name>
    </ligand>
</feature>
<evidence type="ECO:0000256" key="4">
    <source>
        <dbReference type="ARBA" id="ARBA00017575"/>
    </source>
</evidence>
<evidence type="ECO:0000256" key="16">
    <source>
        <dbReference type="ARBA" id="ARBA00023098"/>
    </source>
</evidence>
<evidence type="ECO:0000256" key="23">
    <source>
        <dbReference type="PIRSR" id="PIRSR600829-4"/>
    </source>
</evidence>
<keyword evidence="18" id="KW-0594">Phospholipid biosynthesis</keyword>
<comment type="caution">
    <text evidence="25">The sequence shown here is derived from an EMBL/GenBank/DDBJ whole genome shotgun (WGS) entry which is preliminary data.</text>
</comment>
<dbReference type="AlphaFoldDB" id="A0A6L8LQ21"/>
<dbReference type="InterPro" id="IPR036945">
    <property type="entry name" value="DAGK_sf"/>
</dbReference>
<feature type="binding site" evidence="22">
    <location>
        <position position="74"/>
    </location>
    <ligand>
        <name>ATP</name>
        <dbReference type="ChEBI" id="CHEBI:30616"/>
    </ligand>
</feature>
<protein>
    <recommendedName>
        <fullName evidence="4 24">Diacylglycerol kinase</fullName>
        <ecNumber evidence="3 24">2.7.1.107</ecNumber>
    </recommendedName>
</protein>
<evidence type="ECO:0000256" key="5">
    <source>
        <dbReference type="ARBA" id="ARBA00022475"/>
    </source>
</evidence>
<reference evidence="25 26" key="1">
    <citation type="submission" date="2020-01" db="EMBL/GenBank/DDBJ databases">
        <authorList>
            <person name="Chen S."/>
        </authorList>
    </citation>
    <scope>NUCLEOTIDE SEQUENCE [LARGE SCALE GENOMIC DNA]</scope>
    <source>
        <strain evidence="25 26">GS-10</strain>
    </source>
</reference>
<keyword evidence="5" id="KW-1003">Cell membrane</keyword>
<feature type="active site" description="Proton acceptor" evidence="20">
    <location>
        <position position="67"/>
    </location>
</feature>
<evidence type="ECO:0000313" key="26">
    <source>
        <dbReference type="Proteomes" id="UP000479043"/>
    </source>
</evidence>
<comment type="function">
    <text evidence="24">Catalyzes the ATP-dependent phosphorylation of sn-l,2-diacylglycerol (DAG) to phosphatidic acid. Involved in the recycling of diacylglycerol produced as a by-product during membrane-derived oligosaccharide (MDO) biosynthesis.</text>
</comment>
<feature type="transmembrane region" description="Helical" evidence="24">
    <location>
        <begin position="54"/>
        <end position="73"/>
    </location>
</feature>
<feature type="transmembrane region" description="Helical" evidence="24">
    <location>
        <begin position="31"/>
        <end position="48"/>
    </location>
</feature>
<proteinExistence type="inferred from homology"/>
<keyword evidence="26" id="KW-1185">Reference proteome</keyword>
<feature type="binding site" evidence="22">
    <location>
        <position position="26"/>
    </location>
    <ligand>
        <name>ATP</name>
        <dbReference type="ChEBI" id="CHEBI:30616"/>
    </ligand>
</feature>
<evidence type="ECO:0000256" key="13">
    <source>
        <dbReference type="ARBA" id="ARBA00022840"/>
    </source>
</evidence>
<evidence type="ECO:0000256" key="2">
    <source>
        <dbReference type="ARBA" id="ARBA00005967"/>
    </source>
</evidence>
<evidence type="ECO:0000256" key="20">
    <source>
        <dbReference type="PIRSR" id="PIRSR600829-1"/>
    </source>
</evidence>
<dbReference type="GO" id="GO:0004143">
    <property type="term" value="F:ATP-dependent diacylglycerol kinase activity"/>
    <property type="evidence" value="ECO:0007669"/>
    <property type="project" value="UniProtKB-EC"/>
</dbReference>
<dbReference type="GO" id="GO:0046872">
    <property type="term" value="F:metal ion binding"/>
    <property type="evidence" value="ECO:0007669"/>
    <property type="project" value="UniProtKB-KW"/>
</dbReference>
<comment type="subcellular location">
    <subcellularLocation>
        <location evidence="1 24">Cell inner membrane</location>
        <topology evidence="1 24">Multi-pass membrane protein</topology>
    </subcellularLocation>
</comment>
<dbReference type="CDD" id="cd14264">
    <property type="entry name" value="DAGK_IM"/>
    <property type="match status" value="1"/>
</dbReference>
<organism evidence="25 26">
    <name type="scientific">Thalassovita mangrovi</name>
    <dbReference type="NCBI Taxonomy" id="2692236"/>
    <lineage>
        <taxon>Bacteria</taxon>
        <taxon>Pseudomonadati</taxon>
        <taxon>Pseudomonadota</taxon>
        <taxon>Alphaproteobacteria</taxon>
        <taxon>Rhodobacterales</taxon>
        <taxon>Roseobacteraceae</taxon>
        <taxon>Thalassovita</taxon>
    </lineage>
</organism>
<evidence type="ECO:0000256" key="10">
    <source>
        <dbReference type="ARBA" id="ARBA00022723"/>
    </source>
</evidence>
<evidence type="ECO:0000256" key="14">
    <source>
        <dbReference type="ARBA" id="ARBA00022842"/>
    </source>
</evidence>
<keyword evidence="14 23" id="KW-0460">Magnesium</keyword>
<dbReference type="InterPro" id="IPR000829">
    <property type="entry name" value="DAGK"/>
</dbReference>
<keyword evidence="9 24" id="KW-0812">Transmembrane</keyword>
<sequence>MLYFFKRLRLRIIWSWAGCRDTWRNEYSFRSWVWANLVSAALAFILPLTGAERALILALGILVMAAELFNTAIENAVDDISTEERDLARRAKDAGSAGVAVAATAAGVAWLAVLIW</sequence>
<evidence type="ECO:0000256" key="17">
    <source>
        <dbReference type="ARBA" id="ARBA00023136"/>
    </source>
</evidence>
<gene>
    <name evidence="25" type="ORF">GR167_15180</name>
</gene>
<evidence type="ECO:0000256" key="6">
    <source>
        <dbReference type="ARBA" id="ARBA00022516"/>
    </source>
</evidence>
<dbReference type="EC" id="2.7.1.107" evidence="3 24"/>
<evidence type="ECO:0000256" key="18">
    <source>
        <dbReference type="ARBA" id="ARBA00023209"/>
    </source>
</evidence>
<evidence type="ECO:0000256" key="3">
    <source>
        <dbReference type="ARBA" id="ARBA00012133"/>
    </source>
</evidence>
<feature type="binding site" evidence="21">
    <location>
        <position position="53"/>
    </location>
    <ligand>
        <name>substrate</name>
    </ligand>
</feature>
<comment type="cofactor">
    <cofactor evidence="23">
        <name>Mg(2+)</name>
        <dbReference type="ChEBI" id="CHEBI:18420"/>
    </cofactor>
    <text evidence="23">Mn(2+), Zn(2+), Cd(2+) and Co(2+) support activity to lesser extents.</text>
</comment>
<keyword evidence="13 22" id="KW-0067">ATP-binding</keyword>
<feature type="binding site" evidence="21">
    <location>
        <position position="67"/>
    </location>
    <ligand>
        <name>substrate</name>
    </ligand>
</feature>
<evidence type="ECO:0000256" key="8">
    <source>
        <dbReference type="ARBA" id="ARBA00022679"/>
    </source>
</evidence>
<comment type="similarity">
    <text evidence="2 24">Belongs to the bacterial diacylglycerol kinase family.</text>
</comment>
<feature type="binding site" evidence="21">
    <location>
        <position position="7"/>
    </location>
    <ligand>
        <name>substrate</name>
    </ligand>
</feature>
<evidence type="ECO:0000256" key="7">
    <source>
        <dbReference type="ARBA" id="ARBA00022519"/>
    </source>
</evidence>
<keyword evidence="17 24" id="KW-0472">Membrane</keyword>
<evidence type="ECO:0000256" key="1">
    <source>
        <dbReference type="ARBA" id="ARBA00004429"/>
    </source>
</evidence>
<evidence type="ECO:0000256" key="12">
    <source>
        <dbReference type="ARBA" id="ARBA00022777"/>
    </source>
</evidence>
<feature type="binding site" evidence="23">
    <location>
        <position position="74"/>
    </location>
    <ligand>
        <name>a divalent metal cation</name>
        <dbReference type="ChEBI" id="CHEBI:60240"/>
    </ligand>
</feature>
<dbReference type="Proteomes" id="UP000479043">
    <property type="component" value="Unassembled WGS sequence"/>
</dbReference>
<keyword evidence="19 24" id="KW-1208">Phospholipid metabolism</keyword>